<feature type="region of interest" description="Disordered" evidence="1">
    <location>
        <begin position="355"/>
        <end position="392"/>
    </location>
</feature>
<dbReference type="AlphaFoldDB" id="A0A5B7JEA7"/>
<evidence type="ECO:0000313" key="2">
    <source>
        <dbReference type="EMBL" id="MPC92446.1"/>
    </source>
</evidence>
<name>A0A5B7JEA7_PORTR</name>
<dbReference type="EMBL" id="VSRR010091319">
    <property type="protein sequence ID" value="MPC92446.1"/>
    <property type="molecule type" value="Genomic_DNA"/>
</dbReference>
<evidence type="ECO:0000313" key="3">
    <source>
        <dbReference type="Proteomes" id="UP000324222"/>
    </source>
</evidence>
<proteinExistence type="predicted"/>
<feature type="region of interest" description="Disordered" evidence="1">
    <location>
        <begin position="1"/>
        <end position="71"/>
    </location>
</feature>
<dbReference type="OrthoDB" id="5988333at2759"/>
<dbReference type="Proteomes" id="UP000324222">
    <property type="component" value="Unassembled WGS sequence"/>
</dbReference>
<reference evidence="2 3" key="1">
    <citation type="submission" date="2019-05" db="EMBL/GenBank/DDBJ databases">
        <title>Another draft genome of Portunus trituberculatus and its Hox gene families provides insights of decapod evolution.</title>
        <authorList>
            <person name="Jeong J.-H."/>
            <person name="Song I."/>
            <person name="Kim S."/>
            <person name="Choi T."/>
            <person name="Kim D."/>
            <person name="Ryu S."/>
            <person name="Kim W."/>
        </authorList>
    </citation>
    <scope>NUCLEOTIDE SEQUENCE [LARGE SCALE GENOMIC DNA]</scope>
    <source>
        <tissue evidence="2">Muscle</tissue>
    </source>
</reference>
<sequence length="392" mass="42080">MDRPVTPRQPSSSSVSKSSSGENPPPTGEERRRKDRQKDDGARVGACTSPLSAAGMSQDVNTAPQSADHAARDDQLDRLSMVISGLITKLDASTSATASVGSGAEFIGFTAPSSGEEEGELPESAAYPLEELDLLGGGPPALTAADGDNADFLRALEELSGHFHGEEEKGEPLSERLASILNSSLRRRPAGSVKTTCGKIKLFSNVPNLSVTATNSAITNAMSAGGKLLDLRLFHTNGLISKALAPVAQGISDIGERKGKPVSSYLDGWNNSLRLLASAANYVNQLRKEVVKFHVNDSAFAELCKWDCEVGGEVLFPFDVKKKCDEICRTRKLGRPSFRPHRTSAPRRFAPYYQAFGRSCNPPQSKPRSSSRPFLGQKPPQGKGVQPYKNRQ</sequence>
<keyword evidence="3" id="KW-1185">Reference proteome</keyword>
<protein>
    <submittedName>
        <fullName evidence="2">Uncharacterized protein</fullName>
    </submittedName>
</protein>
<feature type="compositionally biased region" description="Low complexity" evidence="1">
    <location>
        <begin position="11"/>
        <end position="20"/>
    </location>
</feature>
<organism evidence="2 3">
    <name type="scientific">Portunus trituberculatus</name>
    <name type="common">Swimming crab</name>
    <name type="synonym">Neptunus trituberculatus</name>
    <dbReference type="NCBI Taxonomy" id="210409"/>
    <lineage>
        <taxon>Eukaryota</taxon>
        <taxon>Metazoa</taxon>
        <taxon>Ecdysozoa</taxon>
        <taxon>Arthropoda</taxon>
        <taxon>Crustacea</taxon>
        <taxon>Multicrustacea</taxon>
        <taxon>Malacostraca</taxon>
        <taxon>Eumalacostraca</taxon>
        <taxon>Eucarida</taxon>
        <taxon>Decapoda</taxon>
        <taxon>Pleocyemata</taxon>
        <taxon>Brachyura</taxon>
        <taxon>Eubrachyura</taxon>
        <taxon>Portunoidea</taxon>
        <taxon>Portunidae</taxon>
        <taxon>Portuninae</taxon>
        <taxon>Portunus</taxon>
    </lineage>
</organism>
<accession>A0A5B7JEA7</accession>
<evidence type="ECO:0000256" key="1">
    <source>
        <dbReference type="SAM" id="MobiDB-lite"/>
    </source>
</evidence>
<feature type="compositionally biased region" description="Basic and acidic residues" evidence="1">
    <location>
        <begin position="28"/>
        <end position="42"/>
    </location>
</feature>
<gene>
    <name evidence="2" type="ORF">E2C01_087535</name>
</gene>
<feature type="compositionally biased region" description="Low complexity" evidence="1">
    <location>
        <begin position="362"/>
        <end position="373"/>
    </location>
</feature>
<comment type="caution">
    <text evidence="2">The sequence shown here is derived from an EMBL/GenBank/DDBJ whole genome shotgun (WGS) entry which is preliminary data.</text>
</comment>
<dbReference type="PANTHER" id="PTHR34239">
    <property type="entry name" value="APPLE DOMAIN-CONTAINING PROTEIN"/>
    <property type="match status" value="1"/>
</dbReference>
<dbReference type="PANTHER" id="PTHR34239:SF2">
    <property type="entry name" value="TRANSPOSABLE ELEMENT P TRANSPOSASE_THAP9 CONSERVED DOMAIN-CONTAINING PROTEIN"/>
    <property type="match status" value="1"/>
</dbReference>